<evidence type="ECO:0000313" key="5">
    <source>
        <dbReference type="Proteomes" id="UP000095544"/>
    </source>
</evidence>
<dbReference type="Pfam" id="PF00596">
    <property type="entry name" value="Aldolase_II"/>
    <property type="match status" value="1"/>
</dbReference>
<dbReference type="PANTHER" id="PTHR22789">
    <property type="entry name" value="FUCULOSE PHOSPHATE ALDOLASE"/>
    <property type="match status" value="1"/>
</dbReference>
<dbReference type="GO" id="GO:0005829">
    <property type="term" value="C:cytosol"/>
    <property type="evidence" value="ECO:0007669"/>
    <property type="project" value="TreeGrafter"/>
</dbReference>
<dbReference type="AlphaFoldDB" id="A0A174FDB6"/>
<dbReference type="PANTHER" id="PTHR22789:SF0">
    <property type="entry name" value="3-OXO-TETRONATE 4-PHOSPHATE DECARBOXYLASE-RELATED"/>
    <property type="match status" value="1"/>
</dbReference>
<dbReference type="EC" id="4.1.2.17" evidence="4"/>
<dbReference type="Proteomes" id="UP000095544">
    <property type="component" value="Unassembled WGS sequence"/>
</dbReference>
<proteinExistence type="predicted"/>
<dbReference type="SMART" id="SM01007">
    <property type="entry name" value="Aldolase_II"/>
    <property type="match status" value="1"/>
</dbReference>
<dbReference type="Gene3D" id="3.40.225.10">
    <property type="entry name" value="Class II aldolase/adducin N-terminal domain"/>
    <property type="match status" value="1"/>
</dbReference>
<gene>
    <name evidence="4" type="primary">fucA_1</name>
    <name evidence="4" type="ORF">ERS852491_02280</name>
</gene>
<dbReference type="RefSeq" id="WP_055153164.1">
    <property type="nucleotide sequence ID" value="NZ_CYZU01000019.1"/>
</dbReference>
<evidence type="ECO:0000259" key="3">
    <source>
        <dbReference type="SMART" id="SM01007"/>
    </source>
</evidence>
<feature type="domain" description="Class II aldolase/adducin N-terminal" evidence="3">
    <location>
        <begin position="7"/>
        <end position="185"/>
    </location>
</feature>
<dbReference type="SUPFAM" id="SSF53639">
    <property type="entry name" value="AraD/HMP-PK domain-like"/>
    <property type="match status" value="1"/>
</dbReference>
<name>A0A174FDB6_9FIRM</name>
<dbReference type="GO" id="GO:0019323">
    <property type="term" value="P:pentose catabolic process"/>
    <property type="evidence" value="ECO:0007669"/>
    <property type="project" value="TreeGrafter"/>
</dbReference>
<keyword evidence="2 4" id="KW-0456">Lyase</keyword>
<dbReference type="InterPro" id="IPR050197">
    <property type="entry name" value="Aldolase_class_II_sugar_metab"/>
</dbReference>
<dbReference type="GO" id="GO:0008738">
    <property type="term" value="F:L-fuculose-phosphate aldolase activity"/>
    <property type="evidence" value="ECO:0007669"/>
    <property type="project" value="UniProtKB-EC"/>
</dbReference>
<accession>A0A174FDB6</accession>
<evidence type="ECO:0000256" key="1">
    <source>
        <dbReference type="ARBA" id="ARBA00022723"/>
    </source>
</evidence>
<evidence type="ECO:0000256" key="2">
    <source>
        <dbReference type="ARBA" id="ARBA00023239"/>
    </source>
</evidence>
<protein>
    <submittedName>
        <fullName evidence="4">L-fuculose phosphate aldolase</fullName>
        <ecNumber evidence="4">4.1.2.17</ecNumber>
    </submittedName>
</protein>
<keyword evidence="1" id="KW-0479">Metal-binding</keyword>
<dbReference type="EMBL" id="CYZU01000019">
    <property type="protein sequence ID" value="CUO46135.1"/>
    <property type="molecule type" value="Genomic_DNA"/>
</dbReference>
<dbReference type="InterPro" id="IPR001303">
    <property type="entry name" value="Aldolase_II/adducin_N"/>
</dbReference>
<dbReference type="OrthoDB" id="9794581at2"/>
<dbReference type="InterPro" id="IPR036409">
    <property type="entry name" value="Aldolase_II/adducin_N_sf"/>
</dbReference>
<dbReference type="GO" id="GO:0046872">
    <property type="term" value="F:metal ion binding"/>
    <property type="evidence" value="ECO:0007669"/>
    <property type="project" value="UniProtKB-KW"/>
</dbReference>
<evidence type="ECO:0000313" key="4">
    <source>
        <dbReference type="EMBL" id="CUO46135.1"/>
    </source>
</evidence>
<organism evidence="4 5">
    <name type="scientific">Faecalicatena contorta</name>
    <dbReference type="NCBI Taxonomy" id="39482"/>
    <lineage>
        <taxon>Bacteria</taxon>
        <taxon>Bacillati</taxon>
        <taxon>Bacillota</taxon>
        <taxon>Clostridia</taxon>
        <taxon>Lachnospirales</taxon>
        <taxon>Lachnospiraceae</taxon>
        <taxon>Faecalicatena</taxon>
    </lineage>
</organism>
<dbReference type="STRING" id="39482.ERS852491_02280"/>
<sequence length="203" mass="22774">MTEQYFQEAIWIAHTLFAKGSASGSSSNISFRAGNQIYISGSGTCFGTLTEEQFACLTIEGEQRNKVKPSKEFPLHQVIYQAKPDIKAVIHTHSFYATLYSCTVVENPADVIPSYTPYLKMKVGTIGLVPYAKPGSQQLFSYMRERVLLSDGYLLKQHGPVVGGKSLMDAFYGIEELEESAKMAWYLEENRRKQNIHPTTDIN</sequence>
<reference evidence="4 5" key="1">
    <citation type="submission" date="2015-09" db="EMBL/GenBank/DDBJ databases">
        <authorList>
            <consortium name="Pathogen Informatics"/>
        </authorList>
    </citation>
    <scope>NUCLEOTIDE SEQUENCE [LARGE SCALE GENOMIC DNA]</scope>
    <source>
        <strain evidence="4 5">2789STDY5834876</strain>
    </source>
</reference>